<feature type="compositionally biased region" description="Polar residues" evidence="6">
    <location>
        <begin position="308"/>
        <end position="328"/>
    </location>
</feature>
<dbReference type="Gene3D" id="1.10.287.110">
    <property type="entry name" value="DnaJ domain"/>
    <property type="match status" value="1"/>
</dbReference>
<gene>
    <name evidence="8" type="ORF">DB88DRAFT_548160</name>
</gene>
<evidence type="ECO:0000256" key="6">
    <source>
        <dbReference type="SAM" id="MobiDB-lite"/>
    </source>
</evidence>
<evidence type="ECO:0000256" key="1">
    <source>
        <dbReference type="ARBA" id="ARBA00004123"/>
    </source>
</evidence>
<dbReference type="PANTHER" id="PTHR44313:SF1">
    <property type="entry name" value="DNAJ HOMOLOG SUBFAMILY C MEMBER 17"/>
    <property type="match status" value="1"/>
</dbReference>
<name>A0AAD9CUF7_PAPLA</name>
<dbReference type="InterPro" id="IPR001623">
    <property type="entry name" value="DnaJ_domain"/>
</dbReference>
<evidence type="ECO:0000256" key="3">
    <source>
        <dbReference type="ARBA" id="ARBA00022490"/>
    </source>
</evidence>
<dbReference type="GO" id="GO:0000390">
    <property type="term" value="P:spliceosomal complex disassembly"/>
    <property type="evidence" value="ECO:0007669"/>
    <property type="project" value="TreeGrafter"/>
</dbReference>
<evidence type="ECO:0000313" key="9">
    <source>
        <dbReference type="Proteomes" id="UP001182556"/>
    </source>
</evidence>
<feature type="compositionally biased region" description="Low complexity" evidence="6">
    <location>
        <begin position="143"/>
        <end position="161"/>
    </location>
</feature>
<dbReference type="SUPFAM" id="SSF46565">
    <property type="entry name" value="Chaperone J-domain"/>
    <property type="match status" value="1"/>
</dbReference>
<dbReference type="PANTHER" id="PTHR44313">
    <property type="entry name" value="DNAJ HOMOLOG SUBFAMILY C MEMBER 17"/>
    <property type="match status" value="1"/>
</dbReference>
<dbReference type="Proteomes" id="UP001182556">
    <property type="component" value="Unassembled WGS sequence"/>
</dbReference>
<feature type="domain" description="J" evidence="7">
    <location>
        <begin position="13"/>
        <end position="88"/>
    </location>
</feature>
<dbReference type="EMBL" id="JAODAN010000010">
    <property type="protein sequence ID" value="KAK1921725.1"/>
    <property type="molecule type" value="Genomic_DNA"/>
</dbReference>
<reference evidence="8" key="1">
    <citation type="submission" date="2023-02" db="EMBL/GenBank/DDBJ databases">
        <title>Identification and recombinant expression of a fungal hydrolase from Papiliotrema laurentii that hydrolyzes apple cutin and clears colloidal polyester polyurethane.</title>
        <authorList>
            <consortium name="DOE Joint Genome Institute"/>
            <person name="Roman V.A."/>
            <person name="Bojanowski C."/>
            <person name="Crable B.R."/>
            <person name="Wagner D.N."/>
            <person name="Hung C.S."/>
            <person name="Nadeau L.J."/>
            <person name="Schratz L."/>
            <person name="Haridas S."/>
            <person name="Pangilinan J."/>
            <person name="Lipzen A."/>
            <person name="Na H."/>
            <person name="Yan M."/>
            <person name="Ng V."/>
            <person name="Grigoriev I.V."/>
            <person name="Spatafora J.W."/>
            <person name="Barlow D."/>
            <person name="Biffinger J."/>
            <person name="Kelley-Loughnane N."/>
            <person name="Varaljay V.A."/>
            <person name="Crookes-Goodson W.J."/>
        </authorList>
    </citation>
    <scope>NUCLEOTIDE SEQUENCE</scope>
    <source>
        <strain evidence="8">5307AH</strain>
    </source>
</reference>
<keyword evidence="3" id="KW-0963">Cytoplasm</keyword>
<dbReference type="Pfam" id="PF00226">
    <property type="entry name" value="DnaJ"/>
    <property type="match status" value="1"/>
</dbReference>
<evidence type="ECO:0000259" key="7">
    <source>
        <dbReference type="PROSITE" id="PS50076"/>
    </source>
</evidence>
<accession>A0AAD9CUF7</accession>
<comment type="subcellular location">
    <subcellularLocation>
        <location evidence="2">Cytoplasm</location>
    </subcellularLocation>
    <subcellularLocation>
        <location evidence="1">Nucleus</location>
    </subcellularLocation>
</comment>
<dbReference type="SMART" id="SM00271">
    <property type="entry name" value="DnaJ"/>
    <property type="match status" value="1"/>
</dbReference>
<organism evidence="8 9">
    <name type="scientific">Papiliotrema laurentii</name>
    <name type="common">Cryptococcus laurentii</name>
    <dbReference type="NCBI Taxonomy" id="5418"/>
    <lineage>
        <taxon>Eukaryota</taxon>
        <taxon>Fungi</taxon>
        <taxon>Dikarya</taxon>
        <taxon>Basidiomycota</taxon>
        <taxon>Agaricomycotina</taxon>
        <taxon>Tremellomycetes</taxon>
        <taxon>Tremellales</taxon>
        <taxon>Rhynchogastremaceae</taxon>
        <taxon>Papiliotrema</taxon>
    </lineage>
</organism>
<evidence type="ECO:0000256" key="5">
    <source>
        <dbReference type="ARBA" id="ARBA00023242"/>
    </source>
</evidence>
<feature type="region of interest" description="Disordered" evidence="6">
    <location>
        <begin position="137"/>
        <end position="186"/>
    </location>
</feature>
<protein>
    <recommendedName>
        <fullName evidence="7">J domain-containing protein</fullName>
    </recommendedName>
</protein>
<evidence type="ECO:0000313" key="8">
    <source>
        <dbReference type="EMBL" id="KAK1921725.1"/>
    </source>
</evidence>
<dbReference type="PROSITE" id="PS50076">
    <property type="entry name" value="DNAJ_2"/>
    <property type="match status" value="1"/>
</dbReference>
<sequence length="420" mass="45324">MAPLLTEEESAVDPYDALGLESGAAEGDIKKAYRKMSLKYHPDKNPTAEGAIMFRKISLALSILTDSAKRTYIDTRLEADRKKRERYAEMNKKQKEMVDALHAREEEARLAKIQLQKRKREETEEESIKEAGRRMLEEAQKRAAAAAAAASSAQSHQASASGRTNGSHAQHNHVKGSHANGSASKMPNITPADLSLILTIPSVASTSNLEQRIISIYGPLAHFILKPPAEPKDLGKKKGKAWKAIVEFEKGNWGGCWACWKDHQKDSPAALGGIAPGLGDGVRARWVGGEEPAWVAWASQGGMGSTAPRPSSNGSGSTAREGATQRTTGPDIPFSATALPDPFANLGANAAPVAAPSFGSAPDFGSTTMADLLASHASSKAEKEDQKRKAEEFESMTLFQMRQRERERLAAQIRAEEGDE</sequence>
<evidence type="ECO:0000256" key="2">
    <source>
        <dbReference type="ARBA" id="ARBA00004496"/>
    </source>
</evidence>
<feature type="region of interest" description="Disordered" evidence="6">
    <location>
        <begin position="300"/>
        <end position="338"/>
    </location>
</feature>
<dbReference type="CDD" id="cd06257">
    <property type="entry name" value="DnaJ"/>
    <property type="match status" value="1"/>
</dbReference>
<keyword evidence="4" id="KW-0143">Chaperone</keyword>
<dbReference type="InterPro" id="IPR036869">
    <property type="entry name" value="J_dom_sf"/>
</dbReference>
<dbReference type="InterPro" id="IPR052094">
    <property type="entry name" value="Pre-mRNA-splicing_ERAD"/>
</dbReference>
<dbReference type="GO" id="GO:0005681">
    <property type="term" value="C:spliceosomal complex"/>
    <property type="evidence" value="ECO:0007669"/>
    <property type="project" value="TreeGrafter"/>
</dbReference>
<keyword evidence="9" id="KW-1185">Reference proteome</keyword>
<proteinExistence type="predicted"/>
<comment type="caution">
    <text evidence="8">The sequence shown here is derived from an EMBL/GenBank/DDBJ whole genome shotgun (WGS) entry which is preliminary data.</text>
</comment>
<dbReference type="AlphaFoldDB" id="A0AAD9CUF7"/>
<dbReference type="GO" id="GO:0005737">
    <property type="term" value="C:cytoplasm"/>
    <property type="evidence" value="ECO:0007669"/>
    <property type="project" value="UniProtKB-SubCell"/>
</dbReference>
<dbReference type="PRINTS" id="PR00625">
    <property type="entry name" value="JDOMAIN"/>
</dbReference>
<keyword evidence="5" id="KW-0539">Nucleus</keyword>
<evidence type="ECO:0000256" key="4">
    <source>
        <dbReference type="ARBA" id="ARBA00023186"/>
    </source>
</evidence>